<keyword evidence="3" id="KW-1185">Reference proteome</keyword>
<evidence type="ECO:0000313" key="3">
    <source>
        <dbReference type="Proteomes" id="UP001460072"/>
    </source>
</evidence>
<dbReference type="GO" id="GO:0016757">
    <property type="term" value="F:glycosyltransferase activity"/>
    <property type="evidence" value="ECO:0007669"/>
    <property type="project" value="UniProtKB-KW"/>
</dbReference>
<name>A0ABU9N2M8_9FLAO</name>
<dbReference type="RefSeq" id="WP_342695200.1">
    <property type="nucleotide sequence ID" value="NZ_JBCGDO010000004.1"/>
</dbReference>
<dbReference type="InterPro" id="IPR029044">
    <property type="entry name" value="Nucleotide-diphossugar_trans"/>
</dbReference>
<feature type="domain" description="Glycosyltransferase 2-like" evidence="1">
    <location>
        <begin position="5"/>
        <end position="132"/>
    </location>
</feature>
<accession>A0ABU9N2M8</accession>
<dbReference type="EC" id="2.4.-.-" evidence="2"/>
<dbReference type="SUPFAM" id="SSF53448">
    <property type="entry name" value="Nucleotide-diphospho-sugar transferases"/>
    <property type="match status" value="1"/>
</dbReference>
<dbReference type="Proteomes" id="UP001460072">
    <property type="component" value="Unassembled WGS sequence"/>
</dbReference>
<gene>
    <name evidence="2" type="ORF">WFZ85_05095</name>
</gene>
<reference evidence="2 3" key="1">
    <citation type="submission" date="2024-03" db="EMBL/GenBank/DDBJ databases">
        <title>Two novel species of the genus Flavobacterium exhibiting potentially degradation of complex polysaccharides.</title>
        <authorList>
            <person name="Lian X."/>
        </authorList>
    </citation>
    <scope>NUCLEOTIDE SEQUENCE [LARGE SCALE GENOMIC DNA]</scope>
    <source>
        <strain evidence="3">j3</strain>
    </source>
</reference>
<dbReference type="Gene3D" id="3.90.550.10">
    <property type="entry name" value="Spore Coat Polysaccharide Biosynthesis Protein SpsA, Chain A"/>
    <property type="match status" value="1"/>
</dbReference>
<sequence>MKLAIVIPYFKYTFFEATLQSLAVQTDKRFKLYIGNDASPENPTALLQKYKLLLDFEYQEFENNLGSKSLVKQWERCISMINDELWLQILGDDDTLAENFVELFYKNLEAIDNIDIQVIRYATKIINEEDKIISELFTHPEIETSVDFLFRRLNGGTRSSLSEYIFKLVNVKKYGFKNLPLAWHADDLAVLEFSEFGSVFTITDSYLNFRISGKNITSFKHDMVIKNNATFGFYYYLLQHKREHFNLSQQKILYSKLEKSLLNDKKSIYFWYKVTLLYLSTLHVKRFCLLLNNAFNQSVKSLIKR</sequence>
<dbReference type="Pfam" id="PF00535">
    <property type="entry name" value="Glycos_transf_2"/>
    <property type="match status" value="1"/>
</dbReference>
<keyword evidence="2" id="KW-0328">Glycosyltransferase</keyword>
<dbReference type="CDD" id="cd00761">
    <property type="entry name" value="Glyco_tranf_GTA_type"/>
    <property type="match status" value="1"/>
</dbReference>
<keyword evidence="2" id="KW-0808">Transferase</keyword>
<proteinExistence type="predicted"/>
<dbReference type="EMBL" id="JBCGDO010000004">
    <property type="protein sequence ID" value="MEM0541979.1"/>
    <property type="molecule type" value="Genomic_DNA"/>
</dbReference>
<dbReference type="InterPro" id="IPR001173">
    <property type="entry name" value="Glyco_trans_2-like"/>
</dbReference>
<evidence type="ECO:0000313" key="2">
    <source>
        <dbReference type="EMBL" id="MEM0541979.1"/>
    </source>
</evidence>
<organism evidence="2 3">
    <name type="scientific">Flavobacterium aureirubrum</name>
    <dbReference type="NCBI Taxonomy" id="3133147"/>
    <lineage>
        <taxon>Bacteria</taxon>
        <taxon>Pseudomonadati</taxon>
        <taxon>Bacteroidota</taxon>
        <taxon>Flavobacteriia</taxon>
        <taxon>Flavobacteriales</taxon>
        <taxon>Flavobacteriaceae</taxon>
        <taxon>Flavobacterium</taxon>
    </lineage>
</organism>
<evidence type="ECO:0000259" key="1">
    <source>
        <dbReference type="Pfam" id="PF00535"/>
    </source>
</evidence>
<comment type="caution">
    <text evidence="2">The sequence shown here is derived from an EMBL/GenBank/DDBJ whole genome shotgun (WGS) entry which is preliminary data.</text>
</comment>
<protein>
    <submittedName>
        <fullName evidence="2">Glycosyltransferase family A protein</fullName>
        <ecNumber evidence="2">2.4.-.-</ecNumber>
    </submittedName>
</protein>